<evidence type="ECO:0000313" key="2">
    <source>
        <dbReference type="EMBL" id="MBW4547062.1"/>
    </source>
</evidence>
<sequence>MPNYKSVDDYTQRKARLKAVQDAQAKLPEVKAKVERLRKLHSELCKKCGDSGSVRQQLEDAENSLEELQKVLKQPVSS</sequence>
<dbReference type="SUPFAM" id="SSF46966">
    <property type="entry name" value="Spectrin repeat"/>
    <property type="match status" value="1"/>
</dbReference>
<keyword evidence="1" id="KW-0175">Coiled coil</keyword>
<organism evidence="2 3">
    <name type="scientific">Symplocastrum torsivum CPER-KK1</name>
    <dbReference type="NCBI Taxonomy" id="450513"/>
    <lineage>
        <taxon>Bacteria</taxon>
        <taxon>Bacillati</taxon>
        <taxon>Cyanobacteriota</taxon>
        <taxon>Cyanophyceae</taxon>
        <taxon>Oscillatoriophycideae</taxon>
        <taxon>Oscillatoriales</taxon>
        <taxon>Microcoleaceae</taxon>
        <taxon>Symplocastrum</taxon>
    </lineage>
</organism>
<reference evidence="2" key="2">
    <citation type="journal article" date="2022" name="Microbiol. Resour. Announc.">
        <title>Metagenome Sequencing to Explore Phylogenomics of Terrestrial Cyanobacteria.</title>
        <authorList>
            <person name="Ward R.D."/>
            <person name="Stajich J.E."/>
            <person name="Johansen J.R."/>
            <person name="Huntemann M."/>
            <person name="Clum A."/>
            <person name="Foster B."/>
            <person name="Foster B."/>
            <person name="Roux S."/>
            <person name="Palaniappan K."/>
            <person name="Varghese N."/>
            <person name="Mukherjee S."/>
            <person name="Reddy T.B.K."/>
            <person name="Daum C."/>
            <person name="Copeland A."/>
            <person name="Chen I.A."/>
            <person name="Ivanova N.N."/>
            <person name="Kyrpides N.C."/>
            <person name="Shapiro N."/>
            <person name="Eloe-Fadrosh E.A."/>
            <person name="Pietrasiak N."/>
        </authorList>
    </citation>
    <scope>NUCLEOTIDE SEQUENCE</scope>
    <source>
        <strain evidence="2">CPER-KK1</strain>
    </source>
</reference>
<evidence type="ECO:0000256" key="1">
    <source>
        <dbReference type="SAM" id="Coils"/>
    </source>
</evidence>
<comment type="caution">
    <text evidence="2">The sequence shown here is derived from an EMBL/GenBank/DDBJ whole genome shotgun (WGS) entry which is preliminary data.</text>
</comment>
<reference evidence="2" key="1">
    <citation type="submission" date="2021-05" db="EMBL/GenBank/DDBJ databases">
        <authorList>
            <person name="Pietrasiak N."/>
            <person name="Ward R."/>
            <person name="Stajich J.E."/>
            <person name="Kurbessoian T."/>
        </authorList>
    </citation>
    <scope>NUCLEOTIDE SEQUENCE</scope>
    <source>
        <strain evidence="2">CPER-KK1</strain>
    </source>
</reference>
<gene>
    <name evidence="2" type="ORF">KME25_21860</name>
</gene>
<dbReference type="AlphaFoldDB" id="A0A951UBK8"/>
<proteinExistence type="predicted"/>
<accession>A0A951UBK8</accession>
<dbReference type="Proteomes" id="UP000753908">
    <property type="component" value="Unassembled WGS sequence"/>
</dbReference>
<feature type="coiled-coil region" evidence="1">
    <location>
        <begin position="20"/>
        <end position="74"/>
    </location>
</feature>
<name>A0A951UBK8_9CYAN</name>
<dbReference type="EMBL" id="JAHHIF010000034">
    <property type="protein sequence ID" value="MBW4547062.1"/>
    <property type="molecule type" value="Genomic_DNA"/>
</dbReference>
<evidence type="ECO:0000313" key="3">
    <source>
        <dbReference type="Proteomes" id="UP000753908"/>
    </source>
</evidence>
<protein>
    <submittedName>
        <fullName evidence="2">Uncharacterized protein</fullName>
    </submittedName>
</protein>